<dbReference type="EMBL" id="PDUG01000004">
    <property type="protein sequence ID" value="PIC32305.1"/>
    <property type="molecule type" value="Genomic_DNA"/>
</dbReference>
<protein>
    <submittedName>
        <fullName evidence="1">Uncharacterized protein</fullName>
    </submittedName>
</protein>
<organism evidence="1 2">
    <name type="scientific">Caenorhabditis nigoni</name>
    <dbReference type="NCBI Taxonomy" id="1611254"/>
    <lineage>
        <taxon>Eukaryota</taxon>
        <taxon>Metazoa</taxon>
        <taxon>Ecdysozoa</taxon>
        <taxon>Nematoda</taxon>
        <taxon>Chromadorea</taxon>
        <taxon>Rhabditida</taxon>
        <taxon>Rhabditina</taxon>
        <taxon>Rhabditomorpha</taxon>
        <taxon>Rhabditoidea</taxon>
        <taxon>Rhabditidae</taxon>
        <taxon>Peloderinae</taxon>
        <taxon>Caenorhabditis</taxon>
    </lineage>
</organism>
<sequence length="186" mass="21832">MAQPRPLNSLEKLLEELKKGPLNNNPNDLAQNQRRILIGVAEYALNLGDNLPAMEFGVGRPRKPKIPEFLVGENFQMCYERITENEDFDFQRWSQTYLYNWVAHVMPIPDNDFIEKLKEFNCDGNMIPEMALNMNDVSKFFNLNPENKENLHSHAVRLINKYKLYKYVKQLDQFNNALPDPLVRVF</sequence>
<name>A0A2G5TYB4_9PELO</name>
<proteinExistence type="predicted"/>
<reference evidence="2" key="1">
    <citation type="submission" date="2017-10" db="EMBL/GenBank/DDBJ databases">
        <title>Rapid genome shrinkage in a self-fertile nematode reveals novel sperm competition proteins.</title>
        <authorList>
            <person name="Yin D."/>
            <person name="Schwarz E.M."/>
            <person name="Thomas C.G."/>
            <person name="Felde R.L."/>
            <person name="Korf I.F."/>
            <person name="Cutter A.D."/>
            <person name="Schartner C.M."/>
            <person name="Ralston E.J."/>
            <person name="Meyer B.J."/>
            <person name="Haag E.S."/>
        </authorList>
    </citation>
    <scope>NUCLEOTIDE SEQUENCE [LARGE SCALE GENOMIC DNA]</scope>
    <source>
        <strain evidence="2">JU1422</strain>
    </source>
</reference>
<keyword evidence="2" id="KW-1185">Reference proteome</keyword>
<evidence type="ECO:0000313" key="1">
    <source>
        <dbReference type="EMBL" id="PIC32305.1"/>
    </source>
</evidence>
<dbReference type="AlphaFoldDB" id="A0A2G5TYB4"/>
<dbReference type="Proteomes" id="UP000230233">
    <property type="component" value="Chromosome IV"/>
</dbReference>
<accession>A0A2G5TYB4</accession>
<gene>
    <name evidence="1" type="primary">Cnig_chr_IV.g12685</name>
    <name evidence="1" type="ORF">B9Z55_012685</name>
</gene>
<comment type="caution">
    <text evidence="1">The sequence shown here is derived from an EMBL/GenBank/DDBJ whole genome shotgun (WGS) entry which is preliminary data.</text>
</comment>
<evidence type="ECO:0000313" key="2">
    <source>
        <dbReference type="Proteomes" id="UP000230233"/>
    </source>
</evidence>